<dbReference type="SMART" id="SM00539">
    <property type="entry name" value="NIDO"/>
    <property type="match status" value="1"/>
</dbReference>
<evidence type="ECO:0000256" key="6">
    <source>
        <dbReference type="ARBA" id="ARBA00022737"/>
    </source>
</evidence>
<dbReference type="Pfam" id="PF00353">
    <property type="entry name" value="HemolysinCabind"/>
    <property type="match status" value="5"/>
</dbReference>
<dbReference type="InterPro" id="IPR003886">
    <property type="entry name" value="NIDO_dom"/>
</dbReference>
<name>A0A0P1IAF3_9RHOB</name>
<feature type="domain" description="NIDO" evidence="10">
    <location>
        <begin position="551"/>
        <end position="688"/>
    </location>
</feature>
<dbReference type="GO" id="GO:0008237">
    <property type="term" value="F:metallopeptidase activity"/>
    <property type="evidence" value="ECO:0007669"/>
    <property type="project" value="InterPro"/>
</dbReference>
<dbReference type="Gene3D" id="3.40.390.10">
    <property type="entry name" value="Collagenase (Catalytic Domain)"/>
    <property type="match status" value="1"/>
</dbReference>
<keyword evidence="8" id="KW-0472">Membrane</keyword>
<protein>
    <submittedName>
        <fullName evidence="11">Serralysin C</fullName>
        <ecNumber evidence="11">3.4.24.40</ecNumber>
    </submittedName>
</protein>
<dbReference type="InterPro" id="IPR024079">
    <property type="entry name" value="MetalloPept_cat_dom_sf"/>
</dbReference>
<dbReference type="Pfam" id="PF06119">
    <property type="entry name" value="NIDO"/>
    <property type="match status" value="1"/>
</dbReference>
<keyword evidence="7" id="KW-0843">Virulence</keyword>
<dbReference type="STRING" id="1715693.PH7735_00408"/>
<organism evidence="11 12">
    <name type="scientific">Shimia thalassica</name>
    <dbReference type="NCBI Taxonomy" id="1715693"/>
    <lineage>
        <taxon>Bacteria</taxon>
        <taxon>Pseudomonadati</taxon>
        <taxon>Pseudomonadota</taxon>
        <taxon>Alphaproteobacteria</taxon>
        <taxon>Rhodobacterales</taxon>
        <taxon>Roseobacteraceae</taxon>
    </lineage>
</organism>
<keyword evidence="11" id="KW-0378">Hydrolase</keyword>
<proteinExistence type="predicted"/>
<dbReference type="PANTHER" id="PTHR38340:SF1">
    <property type="entry name" value="S-LAYER PROTEIN"/>
    <property type="match status" value="1"/>
</dbReference>
<dbReference type="SUPFAM" id="SSF55486">
    <property type="entry name" value="Metalloproteases ('zincins'), catalytic domain"/>
    <property type="match status" value="1"/>
</dbReference>
<dbReference type="Proteomes" id="UP000051870">
    <property type="component" value="Unassembled WGS sequence"/>
</dbReference>
<dbReference type="GO" id="GO:0005615">
    <property type="term" value="C:extracellular space"/>
    <property type="evidence" value="ECO:0007669"/>
    <property type="project" value="InterPro"/>
</dbReference>
<dbReference type="InterPro" id="IPR001343">
    <property type="entry name" value="Hemolysn_Ca-bd"/>
</dbReference>
<dbReference type="AlphaFoldDB" id="A0A0P1IAF3"/>
<evidence type="ECO:0000259" key="10">
    <source>
        <dbReference type="SMART" id="SM00539"/>
    </source>
</evidence>
<evidence type="ECO:0000256" key="3">
    <source>
        <dbReference type="ARBA" id="ARBA00004613"/>
    </source>
</evidence>
<keyword evidence="12" id="KW-1185">Reference proteome</keyword>
<dbReference type="Gene3D" id="2.150.10.10">
    <property type="entry name" value="Serralysin-like metalloprotease, C-terminal"/>
    <property type="match status" value="4"/>
</dbReference>
<keyword evidence="5" id="KW-0800">Toxin</keyword>
<feature type="region of interest" description="Disordered" evidence="9">
    <location>
        <begin position="692"/>
        <end position="742"/>
    </location>
</feature>
<dbReference type="SUPFAM" id="SSF51120">
    <property type="entry name" value="beta-Roll"/>
    <property type="match status" value="3"/>
</dbReference>
<evidence type="ECO:0000256" key="1">
    <source>
        <dbReference type="ARBA" id="ARBA00001913"/>
    </source>
</evidence>
<dbReference type="PROSITE" id="PS00330">
    <property type="entry name" value="HEMOLYSIN_CALCIUM"/>
    <property type="match status" value="4"/>
</dbReference>
<dbReference type="GO" id="GO:0090729">
    <property type="term" value="F:toxin activity"/>
    <property type="evidence" value="ECO:0007669"/>
    <property type="project" value="UniProtKB-KW"/>
</dbReference>
<feature type="compositionally biased region" description="Acidic residues" evidence="9">
    <location>
        <begin position="693"/>
        <end position="706"/>
    </location>
</feature>
<dbReference type="InterPro" id="IPR018511">
    <property type="entry name" value="Hemolysin-typ_Ca-bd_CS"/>
</dbReference>
<sequence>MANTTTESAISNTISASGRSLLADITHDTVWFDVTLQYYLGNGDVLAWDTEFRDAYLGDPDDYYSGSPDAAYAYTTQTERAFEMIDSVIFTDFERVTNAATAQATADLVYVTSVNNDESLEGFHQLPPGSTRAADDFWGFSTFTSDQASMNVAPEVGGGEYLNWTLIHEIGHGLGLLHPFSGDPSVTLASVGAALDNERYTVMSYDGATDANAYGHAVTLMALDIAALQEQYFSETYAEGNSTYSLFDAQAEALRLNEGDMHIGRAYATIWDSGGTDTLEYGSSANSVLINLNDATLDRSAVAADASPAVTALQHTDFFGSLAANLRTEITDSNYNAGGFFSRVLTETDGTFSGIDGGFAIAHGVDIENATGGQNEDLLIGNEEANTLTGNDGNDVLIGGGGNDTLDGGEGCDIASFSGARANYTITDNEDGTITVAHNGAGVDGTDTLVDVEQAQFSDELTSLGDEGALEFTPVTSNSFVDFGDNVLYRNDDGSQSNVDITSIFEDGITVGDTTYTTISVNTNGNVTFGGSLSTYTPSRIEGSGRQIVAPYWADVDTRNPSEGTNPGNVYWDFDTDRDSFIVTWDNVGYYSRHVDLLSSFQLEMMDRGCGNIEIIFRYGDIAWTAGDASGGENGVGGTTSRAGFSLGETYFELPASGNEPAMLSLESLSGNLGVAGVWQFIVSGGFVQGVGGEEDDDIPGTDGDDNVLAGQGNDTVRAGDGDDSVFGGQGNDSIDGGDGDDVLDGGSGVDTIIGGRGNDTIADGGTDDDLYDVIYGGEGDDDIDGGFGNDSIRGDAGNDVIAGGFGADTVIGGTGNDTLTGSAYSDQLFGGDGDDFINGGWGHDRVNGGDGADRFFHIGIFDHGSDWIQDYDASEGDVLVFGIGSATPSQFQVNTTHTADSSGNRSGDDSIEEAFVIYRPTGQIMWALVDGAGQSEINLQIAGQVYDLLA</sequence>
<reference evidence="12" key="1">
    <citation type="submission" date="2015-09" db="EMBL/GenBank/DDBJ databases">
        <authorList>
            <person name="Rodrigo-Torres Lidia"/>
            <person name="Arahal R.David."/>
        </authorList>
    </citation>
    <scope>NUCLEOTIDE SEQUENCE [LARGE SCALE GENOMIC DNA]</scope>
    <source>
        <strain evidence="12">CECT 7735</strain>
    </source>
</reference>
<evidence type="ECO:0000256" key="4">
    <source>
        <dbReference type="ARBA" id="ARBA00022525"/>
    </source>
</evidence>
<keyword evidence="4" id="KW-0964">Secreted</keyword>
<dbReference type="PRINTS" id="PR01488">
    <property type="entry name" value="RTXTOXINA"/>
</dbReference>
<dbReference type="GeneID" id="83879494"/>
<comment type="subcellular location">
    <subcellularLocation>
        <location evidence="2">Membrane</location>
    </subcellularLocation>
    <subcellularLocation>
        <location evidence="3">Secreted</location>
    </subcellularLocation>
</comment>
<evidence type="ECO:0000313" key="12">
    <source>
        <dbReference type="Proteomes" id="UP000051870"/>
    </source>
</evidence>
<evidence type="ECO:0000256" key="2">
    <source>
        <dbReference type="ARBA" id="ARBA00004370"/>
    </source>
</evidence>
<evidence type="ECO:0000256" key="9">
    <source>
        <dbReference type="SAM" id="MobiDB-lite"/>
    </source>
</evidence>
<dbReference type="PANTHER" id="PTHR38340">
    <property type="entry name" value="S-LAYER PROTEIN"/>
    <property type="match status" value="1"/>
</dbReference>
<dbReference type="Pfam" id="PF08548">
    <property type="entry name" value="Peptidase_M10_C"/>
    <property type="match status" value="1"/>
</dbReference>
<dbReference type="RefSeq" id="WP_058309654.1">
    <property type="nucleotide sequence ID" value="NZ_CYTW01000001.1"/>
</dbReference>
<dbReference type="EC" id="3.4.24.40" evidence="11"/>
<keyword evidence="6" id="KW-0677">Repeat</keyword>
<gene>
    <name evidence="11" type="primary">prtC</name>
    <name evidence="11" type="ORF">PH7735_00408</name>
</gene>
<evidence type="ECO:0000256" key="5">
    <source>
        <dbReference type="ARBA" id="ARBA00022656"/>
    </source>
</evidence>
<evidence type="ECO:0000256" key="8">
    <source>
        <dbReference type="ARBA" id="ARBA00023136"/>
    </source>
</evidence>
<evidence type="ECO:0000256" key="7">
    <source>
        <dbReference type="ARBA" id="ARBA00023026"/>
    </source>
</evidence>
<comment type="cofactor">
    <cofactor evidence="1">
        <name>Ca(2+)</name>
        <dbReference type="ChEBI" id="CHEBI:29108"/>
    </cofactor>
</comment>
<dbReference type="GO" id="GO:0016020">
    <property type="term" value="C:membrane"/>
    <property type="evidence" value="ECO:0007669"/>
    <property type="project" value="UniProtKB-SubCell"/>
</dbReference>
<dbReference type="InterPro" id="IPR003995">
    <property type="entry name" value="RTX_toxin_determinant-A"/>
</dbReference>
<accession>A0A0P1IAF3</accession>
<dbReference type="PRINTS" id="PR00313">
    <property type="entry name" value="CABNDNGRPT"/>
</dbReference>
<evidence type="ECO:0000313" key="11">
    <source>
        <dbReference type="EMBL" id="CUJ84746.1"/>
    </source>
</evidence>
<dbReference type="GO" id="GO:0007160">
    <property type="term" value="P:cell-matrix adhesion"/>
    <property type="evidence" value="ECO:0007669"/>
    <property type="project" value="InterPro"/>
</dbReference>
<dbReference type="InterPro" id="IPR013858">
    <property type="entry name" value="Peptidase_M10B_C"/>
</dbReference>
<dbReference type="GO" id="GO:0005509">
    <property type="term" value="F:calcium ion binding"/>
    <property type="evidence" value="ECO:0007669"/>
    <property type="project" value="InterPro"/>
</dbReference>
<dbReference type="InterPro" id="IPR011049">
    <property type="entry name" value="Serralysin-like_metalloprot_C"/>
</dbReference>
<dbReference type="EMBL" id="CYTW01000001">
    <property type="protein sequence ID" value="CUJ84746.1"/>
    <property type="molecule type" value="Genomic_DNA"/>
</dbReference>
<dbReference type="InterPro" id="IPR050557">
    <property type="entry name" value="RTX_toxin/Mannuronan_C5-epim"/>
</dbReference>